<dbReference type="Proteomes" id="UP000000763">
    <property type="component" value="Chromosome 6"/>
</dbReference>
<organism evidence="2 3">
    <name type="scientific">Oryza sativa subsp. japonica</name>
    <name type="common">Rice</name>
    <dbReference type="NCBI Taxonomy" id="39947"/>
    <lineage>
        <taxon>Eukaryota</taxon>
        <taxon>Viridiplantae</taxon>
        <taxon>Streptophyta</taxon>
        <taxon>Embryophyta</taxon>
        <taxon>Tracheophyta</taxon>
        <taxon>Spermatophyta</taxon>
        <taxon>Magnoliopsida</taxon>
        <taxon>Liliopsida</taxon>
        <taxon>Poales</taxon>
        <taxon>Poaceae</taxon>
        <taxon>BOP clade</taxon>
        <taxon>Oryzoideae</taxon>
        <taxon>Oryzeae</taxon>
        <taxon>Oryzinae</taxon>
        <taxon>Oryza</taxon>
        <taxon>Oryza sativa</taxon>
    </lineage>
</organism>
<feature type="compositionally biased region" description="Low complexity" evidence="1">
    <location>
        <begin position="23"/>
        <end position="39"/>
    </location>
</feature>
<feature type="compositionally biased region" description="Basic residues" evidence="1">
    <location>
        <begin position="75"/>
        <end position="85"/>
    </location>
</feature>
<gene>
    <name evidence="2" type="primary">P0028E05.24</name>
</gene>
<sequence length="139" mass="14639">MRRILSSRRWAGRTDGRTANASAHAAAQRIRQKRAAASQPREDNTCQPRAGAAAAAAAAAGSRTGDTRRMPGSRTHARTGARAHGHPSAARTVRVRAVAQLERSGGYGVTRSTPHRSAQLSIRLVLMAGSRQAGRQAGV</sequence>
<protein>
    <submittedName>
        <fullName evidence="2">Uncharacterized protein</fullName>
    </submittedName>
</protein>
<dbReference type="EMBL" id="AP005445">
    <property type="protein sequence ID" value="BAD54453.1"/>
    <property type="molecule type" value="Genomic_DNA"/>
</dbReference>
<reference evidence="3" key="2">
    <citation type="journal article" date="2008" name="Nucleic Acids Res.">
        <title>The rice annotation project database (RAP-DB): 2008 update.</title>
        <authorList>
            <consortium name="The rice annotation project (RAP)"/>
        </authorList>
    </citation>
    <scope>GENOME REANNOTATION</scope>
    <source>
        <strain evidence="3">cv. Nipponbare</strain>
    </source>
</reference>
<proteinExistence type="predicted"/>
<feature type="region of interest" description="Disordered" evidence="1">
    <location>
        <begin position="1"/>
        <end position="92"/>
    </location>
</feature>
<accession>Q5Z6G6</accession>
<evidence type="ECO:0000256" key="1">
    <source>
        <dbReference type="SAM" id="MobiDB-lite"/>
    </source>
</evidence>
<evidence type="ECO:0000313" key="3">
    <source>
        <dbReference type="Proteomes" id="UP000000763"/>
    </source>
</evidence>
<evidence type="ECO:0000313" key="2">
    <source>
        <dbReference type="EMBL" id="BAD54453.1"/>
    </source>
</evidence>
<name>Q5Z6G6_ORYSJ</name>
<feature type="compositionally biased region" description="Low complexity" evidence="1">
    <location>
        <begin position="50"/>
        <end position="61"/>
    </location>
</feature>
<reference evidence="3" key="1">
    <citation type="journal article" date="2005" name="Nature">
        <title>The map-based sequence of the rice genome.</title>
        <authorList>
            <consortium name="International rice genome sequencing project (IRGSP)"/>
            <person name="Matsumoto T."/>
            <person name="Wu J."/>
            <person name="Kanamori H."/>
            <person name="Katayose Y."/>
            <person name="Fujisawa M."/>
            <person name="Namiki N."/>
            <person name="Mizuno H."/>
            <person name="Yamamoto K."/>
            <person name="Antonio B.A."/>
            <person name="Baba T."/>
            <person name="Sakata K."/>
            <person name="Nagamura Y."/>
            <person name="Aoki H."/>
            <person name="Arikawa K."/>
            <person name="Arita K."/>
            <person name="Bito T."/>
            <person name="Chiden Y."/>
            <person name="Fujitsuka N."/>
            <person name="Fukunaka R."/>
            <person name="Hamada M."/>
            <person name="Harada C."/>
            <person name="Hayashi A."/>
            <person name="Hijishita S."/>
            <person name="Honda M."/>
            <person name="Hosokawa S."/>
            <person name="Ichikawa Y."/>
            <person name="Idonuma A."/>
            <person name="Iijima M."/>
            <person name="Ikeda M."/>
            <person name="Ikeno M."/>
            <person name="Ito K."/>
            <person name="Ito S."/>
            <person name="Ito T."/>
            <person name="Ito Y."/>
            <person name="Ito Y."/>
            <person name="Iwabuchi A."/>
            <person name="Kamiya K."/>
            <person name="Karasawa W."/>
            <person name="Kurita K."/>
            <person name="Katagiri S."/>
            <person name="Kikuta A."/>
            <person name="Kobayashi H."/>
            <person name="Kobayashi N."/>
            <person name="Machita K."/>
            <person name="Maehara T."/>
            <person name="Masukawa M."/>
            <person name="Mizubayashi T."/>
            <person name="Mukai Y."/>
            <person name="Nagasaki H."/>
            <person name="Nagata Y."/>
            <person name="Naito S."/>
            <person name="Nakashima M."/>
            <person name="Nakama Y."/>
            <person name="Nakamichi Y."/>
            <person name="Nakamura M."/>
            <person name="Meguro A."/>
            <person name="Negishi M."/>
            <person name="Ohta I."/>
            <person name="Ohta T."/>
            <person name="Okamoto M."/>
            <person name="Ono N."/>
            <person name="Saji S."/>
            <person name="Sakaguchi M."/>
            <person name="Sakai K."/>
            <person name="Shibata M."/>
            <person name="Shimokawa T."/>
            <person name="Song J."/>
            <person name="Takazaki Y."/>
            <person name="Terasawa K."/>
            <person name="Tsugane M."/>
            <person name="Tsuji K."/>
            <person name="Ueda S."/>
            <person name="Waki K."/>
            <person name="Yamagata H."/>
            <person name="Yamamoto M."/>
            <person name="Yamamoto S."/>
            <person name="Yamane H."/>
            <person name="Yoshiki S."/>
            <person name="Yoshihara R."/>
            <person name="Yukawa K."/>
            <person name="Zhong H."/>
            <person name="Yano M."/>
            <person name="Yuan Q."/>
            <person name="Ouyang S."/>
            <person name="Liu J."/>
            <person name="Jones K.M."/>
            <person name="Gansberger K."/>
            <person name="Moffat K."/>
            <person name="Hill J."/>
            <person name="Bera J."/>
            <person name="Fadrosh D."/>
            <person name="Jin S."/>
            <person name="Johri S."/>
            <person name="Kim M."/>
            <person name="Overton L."/>
            <person name="Reardon M."/>
            <person name="Tsitrin T."/>
            <person name="Vuong H."/>
            <person name="Weaver B."/>
            <person name="Ciecko A."/>
            <person name="Tallon L."/>
            <person name="Jackson J."/>
            <person name="Pai G."/>
            <person name="Aken S.V."/>
            <person name="Utterback T."/>
            <person name="Reidmuller S."/>
            <person name="Feldblyum T."/>
            <person name="Hsiao J."/>
            <person name="Zismann V."/>
            <person name="Iobst S."/>
            <person name="de Vazeille A.R."/>
            <person name="Buell C.R."/>
            <person name="Ying K."/>
            <person name="Li Y."/>
            <person name="Lu T."/>
            <person name="Huang Y."/>
            <person name="Zhao Q."/>
            <person name="Feng Q."/>
            <person name="Zhang L."/>
            <person name="Zhu J."/>
            <person name="Weng Q."/>
            <person name="Mu J."/>
            <person name="Lu Y."/>
            <person name="Fan D."/>
            <person name="Liu Y."/>
            <person name="Guan J."/>
            <person name="Zhang Y."/>
            <person name="Yu S."/>
            <person name="Liu X."/>
            <person name="Zhang Y."/>
            <person name="Hong G."/>
            <person name="Han B."/>
            <person name="Choisne N."/>
            <person name="Demange N."/>
            <person name="Orjeda G."/>
            <person name="Samain S."/>
            <person name="Cattolico L."/>
            <person name="Pelletier E."/>
            <person name="Couloux A."/>
            <person name="Segurens B."/>
            <person name="Wincker P."/>
            <person name="D'Hont A."/>
            <person name="Scarpelli C."/>
            <person name="Weissenbach J."/>
            <person name="Salanoubat M."/>
            <person name="Quetier F."/>
            <person name="Yu Y."/>
            <person name="Kim H.R."/>
            <person name="Rambo T."/>
            <person name="Currie J."/>
            <person name="Collura K."/>
            <person name="Luo M."/>
            <person name="Yang T."/>
            <person name="Ammiraju J.S.S."/>
            <person name="Engler F."/>
            <person name="Soderlund C."/>
            <person name="Wing R.A."/>
            <person name="Palmer L.E."/>
            <person name="de la Bastide M."/>
            <person name="Spiegel L."/>
            <person name="Nascimento L."/>
            <person name="Zutavern T."/>
            <person name="O'Shaughnessy A."/>
            <person name="Dike S."/>
            <person name="Dedhia N."/>
            <person name="Preston R."/>
            <person name="Balija V."/>
            <person name="McCombie W.R."/>
            <person name="Chow T."/>
            <person name="Chen H."/>
            <person name="Chung M."/>
            <person name="Chen C."/>
            <person name="Shaw J."/>
            <person name="Wu H."/>
            <person name="Hsiao K."/>
            <person name="Chao Y."/>
            <person name="Chu M."/>
            <person name="Cheng C."/>
            <person name="Hour A."/>
            <person name="Lee P."/>
            <person name="Lin S."/>
            <person name="Lin Y."/>
            <person name="Liou J."/>
            <person name="Liu S."/>
            <person name="Hsing Y."/>
            <person name="Raghuvanshi S."/>
            <person name="Mohanty A."/>
            <person name="Bharti A.K."/>
            <person name="Gaur A."/>
            <person name="Gupta V."/>
            <person name="Kumar D."/>
            <person name="Ravi V."/>
            <person name="Vij S."/>
            <person name="Kapur A."/>
            <person name="Khurana P."/>
            <person name="Khurana P."/>
            <person name="Khurana J.P."/>
            <person name="Tyagi A.K."/>
            <person name="Gaikwad K."/>
            <person name="Singh A."/>
            <person name="Dalal V."/>
            <person name="Srivastava S."/>
            <person name="Dixit A."/>
            <person name="Pal A.K."/>
            <person name="Ghazi I.A."/>
            <person name="Yadav M."/>
            <person name="Pandit A."/>
            <person name="Bhargava A."/>
            <person name="Sureshbabu K."/>
            <person name="Batra K."/>
            <person name="Sharma T.R."/>
            <person name="Mohapatra T."/>
            <person name="Singh N.K."/>
            <person name="Messing J."/>
            <person name="Nelson A.B."/>
            <person name="Fuks G."/>
            <person name="Kavchok S."/>
            <person name="Keizer G."/>
            <person name="Linton E."/>
            <person name="Llaca V."/>
            <person name="Song R."/>
            <person name="Tanyolac B."/>
            <person name="Young S."/>
            <person name="Ho-Il K."/>
            <person name="Hahn J.H."/>
            <person name="Sangsakoo G."/>
            <person name="Vanavichit A."/>
            <person name="de Mattos Luiz.A.T."/>
            <person name="Zimmer P.D."/>
            <person name="Malone G."/>
            <person name="Dellagostin O."/>
            <person name="de Oliveira A.C."/>
            <person name="Bevan M."/>
            <person name="Bancroft I."/>
            <person name="Minx P."/>
            <person name="Cordum H."/>
            <person name="Wilson R."/>
            <person name="Cheng Z."/>
            <person name="Jin W."/>
            <person name="Jiang J."/>
            <person name="Leong S.A."/>
            <person name="Iwama H."/>
            <person name="Gojobori T."/>
            <person name="Itoh T."/>
            <person name="Niimura Y."/>
            <person name="Fujii Y."/>
            <person name="Habara T."/>
            <person name="Sakai H."/>
            <person name="Sato Y."/>
            <person name="Wilson G."/>
            <person name="Kumar K."/>
            <person name="McCouch S."/>
            <person name="Juretic N."/>
            <person name="Hoen D."/>
            <person name="Wright S."/>
            <person name="Bruskiewich R."/>
            <person name="Bureau T."/>
            <person name="Miyao A."/>
            <person name="Hirochika H."/>
            <person name="Nishikawa T."/>
            <person name="Kadowaki K."/>
            <person name="Sugiura M."/>
            <person name="Burr B."/>
            <person name="Sasaki T."/>
        </authorList>
    </citation>
    <scope>NUCLEOTIDE SEQUENCE [LARGE SCALE GENOMIC DNA]</scope>
    <source>
        <strain evidence="3">cv. Nipponbare</strain>
    </source>
</reference>
<dbReference type="AlphaFoldDB" id="Q5Z6G6"/>